<keyword evidence="10 11" id="KW-0472">Membrane</keyword>
<sequence>MIFGEVTLGHYLALSSLLFLIGLAGVLLRRSLLIVMMSLELLLNAANLALVAVGRFQGLPDPQVAVFFVITVAAAEVSLGLAILVAIFRIQKTTAADQLSTLRF</sequence>
<evidence type="ECO:0000256" key="11">
    <source>
        <dbReference type="HAMAP-Rule" id="MF_01456"/>
    </source>
</evidence>
<dbReference type="GO" id="GO:0050136">
    <property type="term" value="F:NADH dehydrogenase (quinone) (non-electrogenic) activity"/>
    <property type="evidence" value="ECO:0007669"/>
    <property type="project" value="UniProtKB-UniRule"/>
</dbReference>
<keyword evidence="9 11" id="KW-0520">NAD</keyword>
<comment type="similarity">
    <text evidence="3 11">Belongs to the complex I subunit 4L family.</text>
</comment>
<dbReference type="PANTHER" id="PTHR11434">
    <property type="entry name" value="NADH-UBIQUINONE OXIDOREDUCTASE SUBUNIT ND4L"/>
    <property type="match status" value="1"/>
</dbReference>
<dbReference type="EMBL" id="LIBO01000015">
    <property type="protein sequence ID" value="KRO62995.1"/>
    <property type="molecule type" value="Genomic_DNA"/>
</dbReference>
<evidence type="ECO:0000256" key="2">
    <source>
        <dbReference type="ARBA" id="ARBA00004141"/>
    </source>
</evidence>
<dbReference type="Pfam" id="PF00420">
    <property type="entry name" value="Oxidored_q2"/>
    <property type="match status" value="1"/>
</dbReference>
<dbReference type="EC" id="7.1.1.-" evidence="11"/>
<dbReference type="AlphaFoldDB" id="A0A0R2RS49"/>
<comment type="subcellular location">
    <subcellularLocation>
        <location evidence="11">Cell membrane</location>
        <topology evidence="11">Multi-pass membrane protein</topology>
    </subcellularLocation>
    <subcellularLocation>
        <location evidence="2">Membrane</location>
        <topology evidence="2">Multi-pass membrane protein</topology>
    </subcellularLocation>
</comment>
<dbReference type="GO" id="GO:0042773">
    <property type="term" value="P:ATP synthesis coupled electron transport"/>
    <property type="evidence" value="ECO:0007669"/>
    <property type="project" value="InterPro"/>
</dbReference>
<dbReference type="HAMAP" id="MF_01456">
    <property type="entry name" value="NDH1_NuoK"/>
    <property type="match status" value="1"/>
</dbReference>
<keyword evidence="11" id="KW-1003">Cell membrane</keyword>
<dbReference type="GO" id="GO:0005886">
    <property type="term" value="C:plasma membrane"/>
    <property type="evidence" value="ECO:0007669"/>
    <property type="project" value="UniProtKB-SubCell"/>
</dbReference>
<proteinExistence type="inferred from homology"/>
<evidence type="ECO:0000256" key="6">
    <source>
        <dbReference type="ARBA" id="ARBA00022719"/>
    </source>
</evidence>
<name>A0A0R2RS49_9BACT</name>
<accession>A0A0R2RS49</accession>
<dbReference type="Gene3D" id="1.10.287.3510">
    <property type="match status" value="1"/>
</dbReference>
<evidence type="ECO:0000313" key="12">
    <source>
        <dbReference type="EMBL" id="KRO62995.1"/>
    </source>
</evidence>
<organism evidence="12 13">
    <name type="scientific">Verrucomicrobia subdivision 6 bacterium BACL9 MAG-120507-bin52</name>
    <dbReference type="NCBI Taxonomy" id="1655590"/>
    <lineage>
        <taxon>Bacteria</taxon>
        <taxon>Pseudomonadati</taxon>
        <taxon>Verrucomicrobiota</taxon>
        <taxon>Verrucomicrobiia</taxon>
        <taxon>Verrucomicrobiales</taxon>
        <taxon>Verrucomicrobia subdivision 6</taxon>
    </lineage>
</organism>
<evidence type="ECO:0000256" key="4">
    <source>
        <dbReference type="ARBA" id="ARBA00022448"/>
    </source>
</evidence>
<feature type="transmembrane region" description="Helical" evidence="11">
    <location>
        <begin position="64"/>
        <end position="88"/>
    </location>
</feature>
<evidence type="ECO:0000256" key="5">
    <source>
        <dbReference type="ARBA" id="ARBA00022692"/>
    </source>
</evidence>
<keyword evidence="4 11" id="KW-0813">Transport</keyword>
<evidence type="ECO:0000313" key="13">
    <source>
        <dbReference type="Proteomes" id="UP000051269"/>
    </source>
</evidence>
<evidence type="ECO:0000256" key="7">
    <source>
        <dbReference type="ARBA" id="ARBA00022967"/>
    </source>
</evidence>
<dbReference type="Proteomes" id="UP000051269">
    <property type="component" value="Unassembled WGS sequence"/>
</dbReference>
<keyword evidence="5 11" id="KW-0812">Transmembrane</keyword>
<evidence type="ECO:0000256" key="9">
    <source>
        <dbReference type="ARBA" id="ARBA00023027"/>
    </source>
</evidence>
<comment type="subunit">
    <text evidence="11">NDH-1 is composed of 14 different subunits. Subunits NuoA, H, J, K, L, M, N constitute the membrane sector of the complex.</text>
</comment>
<evidence type="ECO:0000256" key="3">
    <source>
        <dbReference type="ARBA" id="ARBA00010519"/>
    </source>
</evidence>
<dbReference type="FunFam" id="1.10.287.3510:FF:000001">
    <property type="entry name" value="NADH-quinone oxidoreductase subunit K"/>
    <property type="match status" value="1"/>
</dbReference>
<evidence type="ECO:0000256" key="8">
    <source>
        <dbReference type="ARBA" id="ARBA00022989"/>
    </source>
</evidence>
<gene>
    <name evidence="11" type="primary">nuoK</name>
    <name evidence="12" type="ORF">ABR82_05270</name>
</gene>
<dbReference type="InterPro" id="IPR001133">
    <property type="entry name" value="NADH_UbQ_OxRdtase_chain4L/K"/>
</dbReference>
<dbReference type="GO" id="GO:0030964">
    <property type="term" value="C:NADH dehydrogenase complex"/>
    <property type="evidence" value="ECO:0007669"/>
    <property type="project" value="TreeGrafter"/>
</dbReference>
<dbReference type="InterPro" id="IPR039428">
    <property type="entry name" value="NUOK/Mnh_C1-like"/>
</dbReference>
<comment type="catalytic activity">
    <reaction evidence="11">
        <text>a quinone + NADH + 5 H(+)(in) = a quinol + NAD(+) + 4 H(+)(out)</text>
        <dbReference type="Rhea" id="RHEA:57888"/>
        <dbReference type="ChEBI" id="CHEBI:15378"/>
        <dbReference type="ChEBI" id="CHEBI:24646"/>
        <dbReference type="ChEBI" id="CHEBI:57540"/>
        <dbReference type="ChEBI" id="CHEBI:57945"/>
        <dbReference type="ChEBI" id="CHEBI:132124"/>
    </reaction>
</comment>
<comment type="function">
    <text evidence="1 11">NDH-1 shuttles electrons from NADH, via FMN and iron-sulfur (Fe-S) centers, to quinones in the respiratory chain. The immediate electron acceptor for the enzyme in this species is believed to be ubiquinone. Couples the redox reaction to proton translocation (for every two electrons transferred, four hydrogen ions are translocated across the cytoplasmic membrane), and thus conserves the redox energy in a proton gradient.</text>
</comment>
<feature type="transmembrane region" description="Helical" evidence="11">
    <location>
        <begin position="41"/>
        <end position="58"/>
    </location>
</feature>
<protein>
    <recommendedName>
        <fullName evidence="11">NADH-quinone oxidoreductase subunit K</fullName>
        <ecNumber evidence="11">7.1.1.-</ecNumber>
    </recommendedName>
    <alternativeName>
        <fullName evidence="11">NADH dehydrogenase I subunit K</fullName>
    </alternativeName>
    <alternativeName>
        <fullName evidence="11">NDH-1 subunit K</fullName>
    </alternativeName>
</protein>
<keyword evidence="6 11" id="KW-0874">Quinone</keyword>
<evidence type="ECO:0000256" key="1">
    <source>
        <dbReference type="ARBA" id="ARBA00002378"/>
    </source>
</evidence>
<comment type="caution">
    <text evidence="12">The sequence shown here is derived from an EMBL/GenBank/DDBJ whole genome shotgun (WGS) entry which is preliminary data.</text>
</comment>
<keyword evidence="7 11" id="KW-1278">Translocase</keyword>
<keyword evidence="8 11" id="KW-1133">Transmembrane helix</keyword>
<keyword evidence="11" id="KW-0830">Ubiquinone</keyword>
<feature type="transmembrane region" description="Helical" evidence="11">
    <location>
        <begin position="12"/>
        <end position="29"/>
    </location>
</feature>
<dbReference type="NCBIfam" id="NF004320">
    <property type="entry name" value="PRK05715.1-2"/>
    <property type="match status" value="1"/>
</dbReference>
<evidence type="ECO:0000256" key="10">
    <source>
        <dbReference type="ARBA" id="ARBA00023136"/>
    </source>
</evidence>
<reference evidence="12 13" key="1">
    <citation type="submission" date="2015-10" db="EMBL/GenBank/DDBJ databases">
        <title>Metagenome-Assembled Genomes uncover a global brackish microbiome.</title>
        <authorList>
            <person name="Hugerth L.W."/>
            <person name="Larsson J."/>
            <person name="Alneberg J."/>
            <person name="Lindh M.V."/>
            <person name="Legrand C."/>
            <person name="Pinhassi J."/>
            <person name="Andersson A.F."/>
        </authorList>
    </citation>
    <scope>NUCLEOTIDE SEQUENCE [LARGE SCALE GENOMIC DNA]</scope>
    <source>
        <strain evidence="12">BACL18 MAG-120507-bin52</strain>
    </source>
</reference>
<dbReference type="GO" id="GO:0048038">
    <property type="term" value="F:quinone binding"/>
    <property type="evidence" value="ECO:0007669"/>
    <property type="project" value="UniProtKB-KW"/>
</dbReference>
<dbReference type="PANTHER" id="PTHR11434:SF21">
    <property type="entry name" value="NADH DEHYDROGENASE SUBUNIT 4L-RELATED"/>
    <property type="match status" value="1"/>
</dbReference>